<proteinExistence type="predicted"/>
<reference evidence="1 2" key="1">
    <citation type="journal article" date="2019" name="Commun. Biol.">
        <title>The bagworm genome reveals a unique fibroin gene that provides high tensile strength.</title>
        <authorList>
            <person name="Kono N."/>
            <person name="Nakamura H."/>
            <person name="Ohtoshi R."/>
            <person name="Tomita M."/>
            <person name="Numata K."/>
            <person name="Arakawa K."/>
        </authorList>
    </citation>
    <scope>NUCLEOTIDE SEQUENCE [LARGE SCALE GENOMIC DNA]</scope>
</reference>
<comment type="caution">
    <text evidence="1">The sequence shown here is derived from an EMBL/GenBank/DDBJ whole genome shotgun (WGS) entry which is preliminary data.</text>
</comment>
<name>A0A4C1TRQ4_EUMVA</name>
<dbReference type="Proteomes" id="UP000299102">
    <property type="component" value="Unassembled WGS sequence"/>
</dbReference>
<evidence type="ECO:0000313" key="2">
    <source>
        <dbReference type="Proteomes" id="UP000299102"/>
    </source>
</evidence>
<dbReference type="EMBL" id="BGZK01000081">
    <property type="protein sequence ID" value="GBP16681.1"/>
    <property type="molecule type" value="Genomic_DNA"/>
</dbReference>
<gene>
    <name evidence="1" type="ORF">EVAR_13306_1</name>
</gene>
<sequence length="156" mass="16705">MTNHDVEVLFLASVRLGCVALRNSVSLGGMTLLGVGGEGVGGGEGGVDKRRCGLPQPLHFGPKGVVLKLSTPTRRESGRLTTVVTSMVTTFGTDSSKCHSRPVASDLTHRSIRWRSGAKLVLYASKATLLITDLPPPTTLYPDSKQNITEEYRRSV</sequence>
<organism evidence="1 2">
    <name type="scientific">Eumeta variegata</name>
    <name type="common">Bagworm moth</name>
    <name type="synonym">Eumeta japonica</name>
    <dbReference type="NCBI Taxonomy" id="151549"/>
    <lineage>
        <taxon>Eukaryota</taxon>
        <taxon>Metazoa</taxon>
        <taxon>Ecdysozoa</taxon>
        <taxon>Arthropoda</taxon>
        <taxon>Hexapoda</taxon>
        <taxon>Insecta</taxon>
        <taxon>Pterygota</taxon>
        <taxon>Neoptera</taxon>
        <taxon>Endopterygota</taxon>
        <taxon>Lepidoptera</taxon>
        <taxon>Glossata</taxon>
        <taxon>Ditrysia</taxon>
        <taxon>Tineoidea</taxon>
        <taxon>Psychidae</taxon>
        <taxon>Oiketicinae</taxon>
        <taxon>Eumeta</taxon>
    </lineage>
</organism>
<accession>A0A4C1TRQ4</accession>
<protein>
    <submittedName>
        <fullName evidence="1">Uncharacterized protein</fullName>
    </submittedName>
</protein>
<evidence type="ECO:0000313" key="1">
    <source>
        <dbReference type="EMBL" id="GBP16681.1"/>
    </source>
</evidence>
<keyword evidence="2" id="KW-1185">Reference proteome</keyword>
<dbReference type="AlphaFoldDB" id="A0A4C1TRQ4"/>